<dbReference type="VEuPathDB" id="TriTrypDB:TcCL_ESM09009"/>
<dbReference type="EMBL" id="PRFC01000094">
    <property type="protein sequence ID" value="PWV08064.1"/>
    <property type="molecule type" value="Genomic_DNA"/>
</dbReference>
<dbReference type="VEuPathDB" id="TriTrypDB:C4B63_24g360"/>
<comment type="caution">
    <text evidence="3">The sequence shown here is derived from an EMBL/GenBank/DDBJ whole genome shotgun (WGS) entry which is preliminary data.</text>
</comment>
<dbReference type="VEuPathDB" id="TriTrypDB:ECC02_005199"/>
<dbReference type="AlphaFoldDB" id="A0A2V2WNJ5"/>
<evidence type="ECO:0000259" key="2">
    <source>
        <dbReference type="Pfam" id="PF24466"/>
    </source>
</evidence>
<feature type="region of interest" description="Disordered" evidence="1">
    <location>
        <begin position="1"/>
        <end position="44"/>
    </location>
</feature>
<dbReference type="VEuPathDB" id="TriTrypDB:TcCLB.509581.5"/>
<proteinExistence type="predicted"/>
<dbReference type="InterPro" id="IPR056000">
    <property type="entry name" value="DUF7578"/>
</dbReference>
<organism evidence="3 4">
    <name type="scientific">Trypanosoma cruzi</name>
    <dbReference type="NCBI Taxonomy" id="5693"/>
    <lineage>
        <taxon>Eukaryota</taxon>
        <taxon>Discoba</taxon>
        <taxon>Euglenozoa</taxon>
        <taxon>Kinetoplastea</taxon>
        <taxon>Metakinetoplastina</taxon>
        <taxon>Trypanosomatida</taxon>
        <taxon>Trypanosomatidae</taxon>
        <taxon>Trypanosoma</taxon>
        <taxon>Schizotrypanum</taxon>
    </lineage>
</organism>
<evidence type="ECO:0000313" key="3">
    <source>
        <dbReference type="EMBL" id="PWV08064.1"/>
    </source>
</evidence>
<dbReference type="NCBIfam" id="TIGR01631">
    <property type="entry name" value="Trypano_RHS"/>
    <property type="match status" value="1"/>
</dbReference>
<dbReference type="VEuPathDB" id="TriTrypDB:C3747_94g206"/>
<protein>
    <submittedName>
        <fullName evidence="3">Putative retrotransposon hot spot protein (RHS)</fullName>
    </submittedName>
</protein>
<dbReference type="VEuPathDB" id="TriTrypDB:TCSYLVIO_009230"/>
<feature type="region of interest" description="Disordered" evidence="1">
    <location>
        <begin position="190"/>
        <end position="213"/>
    </location>
</feature>
<evidence type="ECO:0000313" key="4">
    <source>
        <dbReference type="Proteomes" id="UP000246078"/>
    </source>
</evidence>
<gene>
    <name evidence="3" type="ORF">C3747_94g206</name>
</gene>
<sequence>MSGRPEEGIYGNLESQSSNVSQGGRRRARSEFESDTDYSSVSRRRLEGMHRPQWTMSSSVEDILLEGSTNRTDMKLNEFLRSKLGGTAAVGEDYNVTMEAFVQEPDAYVQDQQFLRRILNLTAYQELKIELERELEERKILLEAIHKLHHEGVFSLRQWRGFKSKNTVTPLAKGKLNAVLTQVQIEEKREAEEERKAEEKREAEERLRREEEERQRRAQEMKFTISTTIEEVLFKGGVRVKEKKLNDFLTMELDGRGVVDTNRGVLLKEFFKDPARYIHDEGVLREIQTTDAYLRMERAVKGEIIFETIKVSLTIKVSAIYLGGQKLLRR</sequence>
<dbReference type="InterPro" id="IPR006518">
    <property type="entry name" value="Trypano_RHS"/>
</dbReference>
<dbReference type="Pfam" id="PF24466">
    <property type="entry name" value="DUF7578"/>
    <property type="match status" value="2"/>
</dbReference>
<accession>A0A2V2WNJ5</accession>
<feature type="domain" description="DUF7578" evidence="2">
    <location>
        <begin position="239"/>
        <end position="302"/>
    </location>
</feature>
<dbReference type="Proteomes" id="UP000246078">
    <property type="component" value="Unassembled WGS sequence"/>
</dbReference>
<feature type="domain" description="DUF7578" evidence="2">
    <location>
        <begin position="70"/>
        <end position="133"/>
    </location>
</feature>
<reference evidence="3 4" key="1">
    <citation type="journal article" date="2018" name="Microb. Genom.">
        <title>Expanding an expanded genome: long-read sequencing of Trypanosoma cruzi.</title>
        <authorList>
            <person name="Berna L."/>
            <person name="Rodriguez M."/>
            <person name="Chiribao M.L."/>
            <person name="Parodi-Talice A."/>
            <person name="Pita S."/>
            <person name="Rijo G."/>
            <person name="Alvarez-Valin F."/>
            <person name="Robello C."/>
        </authorList>
    </citation>
    <scope>NUCLEOTIDE SEQUENCE [LARGE SCALE GENOMIC DNA]</scope>
    <source>
        <strain evidence="3 4">TCC</strain>
    </source>
</reference>
<evidence type="ECO:0000256" key="1">
    <source>
        <dbReference type="SAM" id="MobiDB-lite"/>
    </source>
</evidence>
<dbReference type="VEuPathDB" id="TriTrypDB:TcG_12750"/>
<name>A0A2V2WNJ5_TRYCR</name>
<dbReference type="VEuPathDB" id="TriTrypDB:TcYC6_0146460"/>
<feature type="compositionally biased region" description="Polar residues" evidence="1">
    <location>
        <begin position="13"/>
        <end position="22"/>
    </location>
</feature>